<keyword evidence="1" id="KW-1133">Transmembrane helix</keyword>
<dbReference type="RefSeq" id="WP_344132433.1">
    <property type="nucleotide sequence ID" value="NZ_BAAALT010000099.1"/>
</dbReference>
<reference evidence="3" key="1">
    <citation type="journal article" date="2019" name="Int. J. Syst. Evol. Microbiol.">
        <title>The Global Catalogue of Microorganisms (GCM) 10K type strain sequencing project: providing services to taxonomists for standard genome sequencing and annotation.</title>
        <authorList>
            <consortium name="The Broad Institute Genomics Platform"/>
            <consortium name="The Broad Institute Genome Sequencing Center for Infectious Disease"/>
            <person name="Wu L."/>
            <person name="Ma J."/>
        </authorList>
    </citation>
    <scope>NUCLEOTIDE SEQUENCE [LARGE SCALE GENOMIC DNA]</scope>
    <source>
        <strain evidence="3">JCM 13250</strain>
    </source>
</reference>
<sequence>MSAAGIATDDDLETEGPPRWRVVTTLVAVVVALALVAGALWWWLVRPPYGPQAMAARATVEVVTAETELAALRRLGGAEAEKVFLAVEPGRQLIVGQVTWTVPDGASDDGQLAVLVIHKPTNAVAPTLFGAGARVGQGWDGRLDAVGHEYDWLSAVRGGQAETALTAPGDAILAPADAPGPVTFVAQFRPEITQLTADDVLVALVLIGPRGQLYWAERLLG</sequence>
<evidence type="ECO:0000313" key="3">
    <source>
        <dbReference type="Proteomes" id="UP001500218"/>
    </source>
</evidence>
<comment type="caution">
    <text evidence="2">The sequence shown here is derived from an EMBL/GenBank/DDBJ whole genome shotgun (WGS) entry which is preliminary data.</text>
</comment>
<proteinExistence type="predicted"/>
<name>A0ABP4YCQ9_9ACTN</name>
<keyword evidence="1" id="KW-0472">Membrane</keyword>
<keyword evidence="1" id="KW-0812">Transmembrane</keyword>
<gene>
    <name evidence="2" type="ORF">GCM10009682_33860</name>
</gene>
<protein>
    <recommendedName>
        <fullName evidence="4">SURF1-like protein</fullName>
    </recommendedName>
</protein>
<accession>A0ABP4YCQ9</accession>
<dbReference type="EMBL" id="BAAALT010000099">
    <property type="protein sequence ID" value="GAA1809401.1"/>
    <property type="molecule type" value="Genomic_DNA"/>
</dbReference>
<feature type="transmembrane region" description="Helical" evidence="1">
    <location>
        <begin position="20"/>
        <end position="44"/>
    </location>
</feature>
<dbReference type="Proteomes" id="UP001500218">
    <property type="component" value="Unassembled WGS sequence"/>
</dbReference>
<evidence type="ECO:0000256" key="1">
    <source>
        <dbReference type="SAM" id="Phobius"/>
    </source>
</evidence>
<evidence type="ECO:0000313" key="2">
    <source>
        <dbReference type="EMBL" id="GAA1809401.1"/>
    </source>
</evidence>
<keyword evidence="3" id="KW-1185">Reference proteome</keyword>
<evidence type="ECO:0008006" key="4">
    <source>
        <dbReference type="Google" id="ProtNLM"/>
    </source>
</evidence>
<organism evidence="2 3">
    <name type="scientific">Luedemannella flava</name>
    <dbReference type="NCBI Taxonomy" id="349316"/>
    <lineage>
        <taxon>Bacteria</taxon>
        <taxon>Bacillati</taxon>
        <taxon>Actinomycetota</taxon>
        <taxon>Actinomycetes</taxon>
        <taxon>Micromonosporales</taxon>
        <taxon>Micromonosporaceae</taxon>
        <taxon>Luedemannella</taxon>
    </lineage>
</organism>